<dbReference type="SUPFAM" id="SSF89942">
    <property type="entry name" value="eEF1-gamma domain"/>
    <property type="match status" value="1"/>
</dbReference>
<evidence type="ECO:0000256" key="1">
    <source>
        <dbReference type="PROSITE-ProRule" id="PRU00519"/>
    </source>
</evidence>
<dbReference type="InterPro" id="IPR044628">
    <property type="entry name" value="EF-1-gamma_plant"/>
</dbReference>
<keyword evidence="4" id="KW-1185">Reference proteome</keyword>
<protein>
    <recommendedName>
        <fullName evidence="2">EF-1-gamma C-terminal domain-containing protein</fullName>
    </recommendedName>
</protein>
<evidence type="ECO:0000313" key="4">
    <source>
        <dbReference type="Proteomes" id="UP001231189"/>
    </source>
</evidence>
<dbReference type="Pfam" id="PF00647">
    <property type="entry name" value="EF1G"/>
    <property type="match status" value="1"/>
</dbReference>
<dbReference type="PROSITE" id="PS50040">
    <property type="entry name" value="EF1G_C"/>
    <property type="match status" value="1"/>
</dbReference>
<dbReference type="PANTHER" id="PTHR44372">
    <property type="entry name" value="ELONGATION FACTOR 1-GAMMA 1-RELATED"/>
    <property type="match status" value="1"/>
</dbReference>
<sequence length="565" mass="64357">MRFAALGPVRRGAARLLLTPLGSLPEWKKSSTGPSASKSLTASPGWPHYGHGASFRLCRFGSQPHSGASKTSPDPHGVFAFQDKQLKNRKVSTNNLSSHFCKHRPVVLIKLYGDETETAVVQESFQVAQSSALVALVRNRKNKIAFQHPLDLTMWVINSFSECEIAVGSEMRVASEFRINLDIHNSALLSEYCLIEFGGAVPPKMERLFQKMKCYTTNKGYSLITDPSLIPAHLWSSVFLDTFHMIFHEMPEAERSSFLRKLDAYCQGWHKEMIPNKLLKYFVTYSHPDGTLANRDKNSSKAFLECIRHILSHPLDYLKMMERLGLGSYTKEDLHLLLQEKGGDKLMSDIWDILAEDHKERLKKLSVERYLCRMGSSCCPLPTICIRRSFKDEPSRFDPYTSTYLKRIYDQRINQEKLFLEPPVLRKWKIEYAKNRLSAIEGFWSMFASLGEYSIWICVREDDVECQKHATKNIVCALMQKMSACRAYSFGKMVVLGTSSGPFKMKGFWVFPKATVPSFLMELHGMSCYGWTRVNTSLEKEKDFVDSVLNENIPNEGPVVAASYL</sequence>
<dbReference type="Gene3D" id="3.30.70.1010">
    <property type="entry name" value="Translation elongation factor EF1B, gamma chain, conserved domain"/>
    <property type="match status" value="1"/>
</dbReference>
<evidence type="ECO:0000313" key="3">
    <source>
        <dbReference type="EMBL" id="KAK1631670.1"/>
    </source>
</evidence>
<gene>
    <name evidence="3" type="ORF">QYE76_005985</name>
</gene>
<dbReference type="InterPro" id="IPR001662">
    <property type="entry name" value="EF1B_G_C"/>
</dbReference>
<dbReference type="SMART" id="SM01183">
    <property type="entry name" value="EF1G"/>
    <property type="match status" value="1"/>
</dbReference>
<reference evidence="3" key="1">
    <citation type="submission" date="2023-07" db="EMBL/GenBank/DDBJ databases">
        <title>A chromosome-level genome assembly of Lolium multiflorum.</title>
        <authorList>
            <person name="Chen Y."/>
            <person name="Copetti D."/>
            <person name="Kolliker R."/>
            <person name="Studer B."/>
        </authorList>
    </citation>
    <scope>NUCLEOTIDE SEQUENCE</scope>
    <source>
        <strain evidence="3">02402/16</strain>
        <tissue evidence="3">Leaf</tissue>
    </source>
</reference>
<keyword evidence="1" id="KW-0251">Elongation factor</keyword>
<dbReference type="InterPro" id="IPR036433">
    <property type="entry name" value="EF1B_G_C_sf"/>
</dbReference>
<evidence type="ECO:0000259" key="2">
    <source>
        <dbReference type="PROSITE" id="PS50040"/>
    </source>
</evidence>
<dbReference type="GO" id="GO:0004364">
    <property type="term" value="F:glutathione transferase activity"/>
    <property type="evidence" value="ECO:0007669"/>
    <property type="project" value="InterPro"/>
</dbReference>
<keyword evidence="1" id="KW-0648">Protein biosynthesis</keyword>
<proteinExistence type="predicted"/>
<dbReference type="PANTHER" id="PTHR44372:SF3">
    <property type="entry name" value="ELONGATION FACTOR 1-GAMMA 3"/>
    <property type="match status" value="1"/>
</dbReference>
<name>A0AAD8RU18_LOLMU</name>
<feature type="domain" description="EF-1-gamma C-terminal" evidence="2">
    <location>
        <begin position="415"/>
        <end position="565"/>
    </location>
</feature>
<accession>A0AAD8RU18</accession>
<comment type="caution">
    <text evidence="3">The sequence shown here is derived from an EMBL/GenBank/DDBJ whole genome shotgun (WGS) entry which is preliminary data.</text>
</comment>
<organism evidence="3 4">
    <name type="scientific">Lolium multiflorum</name>
    <name type="common">Italian ryegrass</name>
    <name type="synonym">Lolium perenne subsp. multiflorum</name>
    <dbReference type="NCBI Taxonomy" id="4521"/>
    <lineage>
        <taxon>Eukaryota</taxon>
        <taxon>Viridiplantae</taxon>
        <taxon>Streptophyta</taxon>
        <taxon>Embryophyta</taxon>
        <taxon>Tracheophyta</taxon>
        <taxon>Spermatophyta</taxon>
        <taxon>Magnoliopsida</taxon>
        <taxon>Liliopsida</taxon>
        <taxon>Poales</taxon>
        <taxon>Poaceae</taxon>
        <taxon>BOP clade</taxon>
        <taxon>Pooideae</taxon>
        <taxon>Poodae</taxon>
        <taxon>Poeae</taxon>
        <taxon>Poeae Chloroplast Group 2 (Poeae type)</taxon>
        <taxon>Loliodinae</taxon>
        <taxon>Loliinae</taxon>
        <taxon>Lolium</taxon>
    </lineage>
</organism>
<dbReference type="GO" id="GO:0003746">
    <property type="term" value="F:translation elongation factor activity"/>
    <property type="evidence" value="ECO:0007669"/>
    <property type="project" value="UniProtKB-UniRule"/>
</dbReference>
<dbReference type="Proteomes" id="UP001231189">
    <property type="component" value="Unassembled WGS sequence"/>
</dbReference>
<dbReference type="AlphaFoldDB" id="A0AAD8RU18"/>
<dbReference type="EMBL" id="JAUUTY010000005">
    <property type="protein sequence ID" value="KAK1631670.1"/>
    <property type="molecule type" value="Genomic_DNA"/>
</dbReference>